<feature type="transmembrane region" description="Helical" evidence="5">
    <location>
        <begin position="84"/>
        <end position="114"/>
    </location>
</feature>
<gene>
    <name evidence="6" type="ORF">UFOPK1440_00318</name>
    <name evidence="7" type="ORF">UFOPK1946_00245</name>
</gene>
<evidence type="ECO:0000256" key="1">
    <source>
        <dbReference type="ARBA" id="ARBA00004141"/>
    </source>
</evidence>
<evidence type="ECO:0000256" key="2">
    <source>
        <dbReference type="ARBA" id="ARBA00022692"/>
    </source>
</evidence>
<proteinExistence type="predicted"/>
<dbReference type="Pfam" id="PF02674">
    <property type="entry name" value="Colicin_V"/>
    <property type="match status" value="1"/>
</dbReference>
<organism evidence="6">
    <name type="scientific">freshwater metagenome</name>
    <dbReference type="NCBI Taxonomy" id="449393"/>
    <lineage>
        <taxon>unclassified sequences</taxon>
        <taxon>metagenomes</taxon>
        <taxon>ecological metagenomes</taxon>
    </lineage>
</organism>
<dbReference type="GO" id="GO:0016020">
    <property type="term" value="C:membrane"/>
    <property type="evidence" value="ECO:0007669"/>
    <property type="project" value="UniProtKB-SubCell"/>
</dbReference>
<evidence type="ECO:0000313" key="7">
    <source>
        <dbReference type="EMBL" id="CAB4618367.1"/>
    </source>
</evidence>
<dbReference type="EMBL" id="CAEZVG010000006">
    <property type="protein sequence ID" value="CAB4618367.1"/>
    <property type="molecule type" value="Genomic_DNA"/>
</dbReference>
<protein>
    <submittedName>
        <fullName evidence="6">Unannotated protein</fullName>
    </submittedName>
</protein>
<evidence type="ECO:0000256" key="5">
    <source>
        <dbReference type="SAM" id="Phobius"/>
    </source>
</evidence>
<dbReference type="InterPro" id="IPR003825">
    <property type="entry name" value="Colicin-V_CvpA"/>
</dbReference>
<evidence type="ECO:0000256" key="4">
    <source>
        <dbReference type="ARBA" id="ARBA00023136"/>
    </source>
</evidence>
<dbReference type="EMBL" id="CAEZSP010000009">
    <property type="protein sequence ID" value="CAB4538664.1"/>
    <property type="molecule type" value="Genomic_DNA"/>
</dbReference>
<dbReference type="AlphaFoldDB" id="A0A6J6BIX9"/>
<keyword evidence="3 5" id="KW-1133">Transmembrane helix</keyword>
<name>A0A6J6BIX9_9ZZZZ</name>
<keyword evidence="2 5" id="KW-0812">Transmembrane</keyword>
<evidence type="ECO:0000256" key="3">
    <source>
        <dbReference type="ARBA" id="ARBA00022989"/>
    </source>
</evidence>
<evidence type="ECO:0000313" key="6">
    <source>
        <dbReference type="EMBL" id="CAB4538664.1"/>
    </source>
</evidence>
<feature type="transmembrane region" description="Helical" evidence="5">
    <location>
        <begin position="28"/>
        <end position="45"/>
    </location>
</feature>
<reference evidence="6" key="1">
    <citation type="submission" date="2020-05" db="EMBL/GenBank/DDBJ databases">
        <authorList>
            <person name="Chiriac C."/>
            <person name="Salcher M."/>
            <person name="Ghai R."/>
            <person name="Kavagutti S V."/>
        </authorList>
    </citation>
    <scope>NUCLEOTIDE SEQUENCE</scope>
</reference>
<dbReference type="GO" id="GO:0009403">
    <property type="term" value="P:toxin biosynthetic process"/>
    <property type="evidence" value="ECO:0007669"/>
    <property type="project" value="InterPro"/>
</dbReference>
<feature type="transmembrane region" description="Helical" evidence="5">
    <location>
        <begin position="52"/>
        <end position="72"/>
    </location>
</feature>
<accession>A0A6J6BIX9</accession>
<keyword evidence="4 5" id="KW-0472">Membrane</keyword>
<comment type="subcellular location">
    <subcellularLocation>
        <location evidence="1">Membrane</location>
        <topology evidence="1">Multi-pass membrane protein</topology>
    </subcellularLocation>
</comment>
<sequence length="154" mass="16538">MIFDIVAVIALVLAIVSGYRDGFIKSLLRSIGYIAGAIGGLYLALQYNKSAWIILAIIAGASIGTWLGSVVAKALKITIVRGPLAWFNSLIGALLNGAKVVIVIYLVGTVLLWAPWSTGQNVVSESKVYLEINTYAPSIIQELKEQIEVKFQSA</sequence>